<evidence type="ECO:0000313" key="4">
    <source>
        <dbReference type="Proteomes" id="UP000601435"/>
    </source>
</evidence>
<protein>
    <submittedName>
        <fullName evidence="3">Ubc-25 protein</fullName>
    </submittedName>
</protein>
<feature type="compositionally biased region" description="Polar residues" evidence="1">
    <location>
        <begin position="112"/>
        <end position="130"/>
    </location>
</feature>
<name>A0A812PCM9_9DINO</name>
<sequence>MPPKLTDDTPLTFLEHNPKRAGSKAHERFQRYKVAKTVAEALRLGASRSDITSDIKAGFCTSGALPPKEAQKRPLDSGPLPKAKVQREDSGRPPVSIPEPSLPEPSQKPPEASSSSMPREQDASKQPLQQVDLSFANMSGKPMRYVKRTMGEAKRLLSPEGLAEAEKSGYRFCLKDKENLARWFVQLRDINPDGKLAADLKKHNLDASIDLELVLPDGFPMEPPFVRVVYPQLKGGFVFERGGICFEPLTQKGWAPSMTLPTLAIAIKGILDYGDVRIAGVGDRANRTVAHYTEEGARKDHTAISAAHRGGDSNTYGKNYTS</sequence>
<dbReference type="InterPro" id="IPR000608">
    <property type="entry name" value="UBC"/>
</dbReference>
<dbReference type="OrthoDB" id="109543at2759"/>
<feature type="region of interest" description="Disordered" evidence="1">
    <location>
        <begin position="43"/>
        <end position="130"/>
    </location>
</feature>
<dbReference type="Gene3D" id="3.10.110.10">
    <property type="entry name" value="Ubiquitin Conjugating Enzyme"/>
    <property type="match status" value="1"/>
</dbReference>
<feature type="compositionally biased region" description="Pro residues" evidence="1">
    <location>
        <begin position="95"/>
        <end position="108"/>
    </location>
</feature>
<comment type="caution">
    <text evidence="3">The sequence shown here is derived from an EMBL/GenBank/DDBJ whole genome shotgun (WGS) entry which is preliminary data.</text>
</comment>
<dbReference type="CDD" id="cd23802">
    <property type="entry name" value="UBCc_UBE2Q"/>
    <property type="match status" value="1"/>
</dbReference>
<accession>A0A812PCM9</accession>
<evidence type="ECO:0000256" key="1">
    <source>
        <dbReference type="SAM" id="MobiDB-lite"/>
    </source>
</evidence>
<keyword evidence="4" id="KW-1185">Reference proteome</keyword>
<proteinExistence type="predicted"/>
<feature type="domain" description="UBC core" evidence="2">
    <location>
        <begin position="144"/>
        <end position="309"/>
    </location>
</feature>
<dbReference type="AlphaFoldDB" id="A0A812PCM9"/>
<gene>
    <name evidence="3" type="primary">ubc-25</name>
    <name evidence="3" type="ORF">SNEC2469_LOCUS8359</name>
</gene>
<dbReference type="Proteomes" id="UP000601435">
    <property type="component" value="Unassembled WGS sequence"/>
</dbReference>
<dbReference type="SUPFAM" id="SSF54495">
    <property type="entry name" value="UBC-like"/>
    <property type="match status" value="1"/>
</dbReference>
<feature type="region of interest" description="Disordered" evidence="1">
    <location>
        <begin position="1"/>
        <end position="28"/>
    </location>
</feature>
<evidence type="ECO:0000259" key="2">
    <source>
        <dbReference type="PROSITE" id="PS50127"/>
    </source>
</evidence>
<dbReference type="PROSITE" id="PS50127">
    <property type="entry name" value="UBC_2"/>
    <property type="match status" value="1"/>
</dbReference>
<reference evidence="3" key="1">
    <citation type="submission" date="2021-02" db="EMBL/GenBank/DDBJ databases">
        <authorList>
            <person name="Dougan E. K."/>
            <person name="Rhodes N."/>
            <person name="Thang M."/>
            <person name="Chan C."/>
        </authorList>
    </citation>
    <scope>NUCLEOTIDE SEQUENCE</scope>
</reference>
<organism evidence="3 4">
    <name type="scientific">Symbiodinium necroappetens</name>
    <dbReference type="NCBI Taxonomy" id="1628268"/>
    <lineage>
        <taxon>Eukaryota</taxon>
        <taxon>Sar</taxon>
        <taxon>Alveolata</taxon>
        <taxon>Dinophyceae</taxon>
        <taxon>Suessiales</taxon>
        <taxon>Symbiodiniaceae</taxon>
        <taxon>Symbiodinium</taxon>
    </lineage>
</organism>
<evidence type="ECO:0000313" key="3">
    <source>
        <dbReference type="EMBL" id="CAE7329995.1"/>
    </source>
</evidence>
<dbReference type="EMBL" id="CAJNJA010013816">
    <property type="protein sequence ID" value="CAE7329995.1"/>
    <property type="molecule type" value="Genomic_DNA"/>
</dbReference>
<dbReference type="InterPro" id="IPR016135">
    <property type="entry name" value="UBQ-conjugating_enzyme/RWD"/>
</dbReference>